<comment type="caution">
    <text evidence="3">The sequence shown here is derived from an EMBL/GenBank/DDBJ whole genome shotgun (WGS) entry which is preliminary data.</text>
</comment>
<dbReference type="PROSITE" id="PS50086">
    <property type="entry name" value="TBC_RABGAP"/>
    <property type="match status" value="1"/>
</dbReference>
<sequence length="234" mass="27274">MVCCSRLYPDLSFFQSASSYPCRELVGAVSGFENLRRRVEHSVLKSQNVGRNRLGITIADYKRSRKPCDEYVVLEEGEEAHWEVVERMLFLYSKLNPGQGYVQGMNEIIGPIYYTFAADSSPQCQEYAEADTFWCFNQLMGEIRDNFIKQLDDSHCGIGMLMDRLMTLLKEKDTALWVKLHQQDLKPQYYGFRWIMLLLSQEFPLPDVIRLWDSLLADENRFDFLIDVCCAMLL</sequence>
<dbReference type="PANTHER" id="PTHR22957">
    <property type="entry name" value="TBC1 DOMAIN FAMILY MEMBER GTPASE-ACTIVATING PROTEIN"/>
    <property type="match status" value="1"/>
</dbReference>
<gene>
    <name evidence="3" type="ORF">NP493_334g03025</name>
</gene>
<dbReference type="Pfam" id="PF00566">
    <property type="entry name" value="RabGAP-TBC"/>
    <property type="match status" value="1"/>
</dbReference>
<evidence type="ECO:0000256" key="1">
    <source>
        <dbReference type="ARBA" id="ARBA00022468"/>
    </source>
</evidence>
<dbReference type="InterPro" id="IPR000195">
    <property type="entry name" value="Rab-GAP-TBC_dom"/>
</dbReference>
<keyword evidence="1" id="KW-0343">GTPase activation</keyword>
<proteinExistence type="predicted"/>
<organism evidence="3 4">
    <name type="scientific">Ridgeia piscesae</name>
    <name type="common">Tubeworm</name>
    <dbReference type="NCBI Taxonomy" id="27915"/>
    <lineage>
        <taxon>Eukaryota</taxon>
        <taxon>Metazoa</taxon>
        <taxon>Spiralia</taxon>
        <taxon>Lophotrochozoa</taxon>
        <taxon>Annelida</taxon>
        <taxon>Polychaeta</taxon>
        <taxon>Sedentaria</taxon>
        <taxon>Canalipalpata</taxon>
        <taxon>Sabellida</taxon>
        <taxon>Siboglinidae</taxon>
        <taxon>Ridgeia</taxon>
    </lineage>
</organism>
<evidence type="ECO:0000259" key="2">
    <source>
        <dbReference type="PROSITE" id="PS50086"/>
    </source>
</evidence>
<dbReference type="AlphaFoldDB" id="A0AAD9NU37"/>
<dbReference type="GO" id="GO:0006886">
    <property type="term" value="P:intracellular protein transport"/>
    <property type="evidence" value="ECO:0007669"/>
    <property type="project" value="TreeGrafter"/>
</dbReference>
<protein>
    <recommendedName>
        <fullName evidence="2">Rab-GAP TBC domain-containing protein</fullName>
    </recommendedName>
</protein>
<dbReference type="SUPFAM" id="SSF47923">
    <property type="entry name" value="Ypt/Rab-GAP domain of gyp1p"/>
    <property type="match status" value="2"/>
</dbReference>
<reference evidence="3" key="1">
    <citation type="journal article" date="2023" name="Mol. Biol. Evol.">
        <title>Third-Generation Sequencing Reveals the Adaptive Role of the Epigenome in Three Deep-Sea Polychaetes.</title>
        <authorList>
            <person name="Perez M."/>
            <person name="Aroh O."/>
            <person name="Sun Y."/>
            <person name="Lan Y."/>
            <person name="Juniper S.K."/>
            <person name="Young C.R."/>
            <person name="Angers B."/>
            <person name="Qian P.Y."/>
        </authorList>
    </citation>
    <scope>NUCLEOTIDE SEQUENCE</scope>
    <source>
        <strain evidence="3">R07B-5</strain>
    </source>
</reference>
<evidence type="ECO:0000313" key="4">
    <source>
        <dbReference type="Proteomes" id="UP001209878"/>
    </source>
</evidence>
<dbReference type="SMART" id="SM00164">
    <property type="entry name" value="TBC"/>
    <property type="match status" value="1"/>
</dbReference>
<dbReference type="Gene3D" id="1.10.472.80">
    <property type="entry name" value="Ypt/Rab-GAP domain of gyp1p, domain 3"/>
    <property type="match status" value="1"/>
</dbReference>
<dbReference type="PANTHER" id="PTHR22957:SF27">
    <property type="entry name" value="TBC1 DOMAIN FAMILY MEMBER 13"/>
    <property type="match status" value="1"/>
</dbReference>
<dbReference type="EMBL" id="JAODUO010000334">
    <property type="protein sequence ID" value="KAK2182842.1"/>
    <property type="molecule type" value="Genomic_DNA"/>
</dbReference>
<name>A0AAD9NU37_RIDPI</name>
<feature type="domain" description="Rab-GAP TBC" evidence="2">
    <location>
        <begin position="1"/>
        <end position="219"/>
    </location>
</feature>
<accession>A0AAD9NU37</accession>
<dbReference type="Gene3D" id="1.10.8.270">
    <property type="entry name" value="putative rabgap domain of human tbc1 domain family member 14 like domains"/>
    <property type="match status" value="1"/>
</dbReference>
<dbReference type="GO" id="GO:0005096">
    <property type="term" value="F:GTPase activator activity"/>
    <property type="evidence" value="ECO:0007669"/>
    <property type="project" value="UniProtKB-KW"/>
</dbReference>
<dbReference type="InterPro" id="IPR035969">
    <property type="entry name" value="Rab-GAP_TBC_sf"/>
</dbReference>
<keyword evidence="4" id="KW-1185">Reference proteome</keyword>
<dbReference type="Proteomes" id="UP001209878">
    <property type="component" value="Unassembled WGS sequence"/>
</dbReference>
<evidence type="ECO:0000313" key="3">
    <source>
        <dbReference type="EMBL" id="KAK2182842.1"/>
    </source>
</evidence>